<name>A0ABT6DGC3_9BACT</name>
<reference evidence="2" key="1">
    <citation type="submission" date="2022-08" db="EMBL/GenBank/DDBJ databases">
        <title>Novel Bdellovibrio Species Isolated from Svalbard: Designation Bdellovibrio svalbardensis.</title>
        <authorList>
            <person name="Mitchell R.J."/>
            <person name="Choi S.Y."/>
        </authorList>
    </citation>
    <scope>NUCLEOTIDE SEQUENCE</scope>
    <source>
        <strain evidence="2">PAP01</strain>
    </source>
</reference>
<feature type="transmembrane region" description="Helical" evidence="1">
    <location>
        <begin position="7"/>
        <end position="25"/>
    </location>
</feature>
<dbReference type="Proteomes" id="UP001152321">
    <property type="component" value="Unassembled WGS sequence"/>
</dbReference>
<proteinExistence type="predicted"/>
<keyword evidence="1" id="KW-0812">Transmembrane</keyword>
<accession>A0ABT6DGC3</accession>
<dbReference type="EMBL" id="JANRMI010000002">
    <property type="protein sequence ID" value="MDG0815890.1"/>
    <property type="molecule type" value="Genomic_DNA"/>
</dbReference>
<organism evidence="2 3">
    <name type="scientific">Bdellovibrio svalbardensis</name>
    <dbReference type="NCBI Taxonomy" id="2972972"/>
    <lineage>
        <taxon>Bacteria</taxon>
        <taxon>Pseudomonadati</taxon>
        <taxon>Bdellovibrionota</taxon>
        <taxon>Bdellovibrionia</taxon>
        <taxon>Bdellovibrionales</taxon>
        <taxon>Pseudobdellovibrionaceae</taxon>
        <taxon>Bdellovibrio</taxon>
    </lineage>
</organism>
<gene>
    <name evidence="2" type="ORF">NWE73_05925</name>
</gene>
<evidence type="ECO:0008006" key="4">
    <source>
        <dbReference type="Google" id="ProtNLM"/>
    </source>
</evidence>
<keyword evidence="1" id="KW-1133">Transmembrane helix</keyword>
<keyword evidence="1" id="KW-0472">Membrane</keyword>
<evidence type="ECO:0000256" key="1">
    <source>
        <dbReference type="SAM" id="Phobius"/>
    </source>
</evidence>
<comment type="caution">
    <text evidence="2">The sequence shown here is derived from an EMBL/GenBank/DDBJ whole genome shotgun (WGS) entry which is preliminary data.</text>
</comment>
<protein>
    <recommendedName>
        <fullName evidence="4">Class III signal peptide-containing protein</fullName>
    </recommendedName>
</protein>
<sequence length="60" mass="6515">MNNRGQIVVEYILLLVLAVGLAALLTKNLVSRDPEDAGILVTKWDAVLKTVGADVPDKRK</sequence>
<dbReference type="RefSeq" id="WP_277577369.1">
    <property type="nucleotide sequence ID" value="NZ_JANRMI010000002.1"/>
</dbReference>
<evidence type="ECO:0000313" key="3">
    <source>
        <dbReference type="Proteomes" id="UP001152321"/>
    </source>
</evidence>
<keyword evidence="3" id="KW-1185">Reference proteome</keyword>
<evidence type="ECO:0000313" key="2">
    <source>
        <dbReference type="EMBL" id="MDG0815890.1"/>
    </source>
</evidence>